<dbReference type="InParanoid" id="G8JSL5"/>
<dbReference type="InterPro" id="IPR036322">
    <property type="entry name" value="WD40_repeat_dom_sf"/>
</dbReference>
<dbReference type="FunCoup" id="G8JSL5">
    <property type="interactions" value="1464"/>
</dbReference>
<dbReference type="PROSITE" id="PS50082">
    <property type="entry name" value="WD_REPEATS_2"/>
    <property type="match status" value="1"/>
</dbReference>
<dbReference type="STRING" id="931890.G8JSL5"/>
<dbReference type="PANTHER" id="PTHR14091:SF0">
    <property type="entry name" value="PERIODIC TRYPTOPHAN PROTEIN 1 HOMOLOG"/>
    <property type="match status" value="1"/>
</dbReference>
<dbReference type="OrthoDB" id="270624at2759"/>
<evidence type="ECO:0000256" key="1">
    <source>
        <dbReference type="ARBA" id="ARBA00022553"/>
    </source>
</evidence>
<feature type="region of interest" description="Disordered" evidence="6">
    <location>
        <begin position="552"/>
        <end position="603"/>
    </location>
</feature>
<dbReference type="GO" id="GO:0006364">
    <property type="term" value="P:rRNA processing"/>
    <property type="evidence" value="ECO:0007669"/>
    <property type="project" value="EnsemblFungi"/>
</dbReference>
<keyword evidence="3" id="KW-0677">Repeat</keyword>
<dbReference type="InterPro" id="IPR044285">
    <property type="entry name" value="PWP1"/>
</dbReference>
<dbReference type="OMA" id="CFVPRGV"/>
<evidence type="ECO:0000256" key="4">
    <source>
        <dbReference type="PROSITE-ProRule" id="PRU00221"/>
    </source>
</evidence>
<dbReference type="InterPro" id="IPR015943">
    <property type="entry name" value="WD40/YVTN_repeat-like_dom_sf"/>
</dbReference>
<feature type="coiled-coil region" evidence="5">
    <location>
        <begin position="61"/>
        <end position="92"/>
    </location>
</feature>
<dbReference type="Gene3D" id="2.130.10.10">
    <property type="entry name" value="YVTN repeat-like/Quinoprotein amine dehydrogenase"/>
    <property type="match status" value="2"/>
</dbReference>
<protein>
    <submittedName>
        <fullName evidence="7">Uncharacterized protein</fullName>
    </submittedName>
</protein>
<dbReference type="HOGENOM" id="CLU_023867_0_1_1"/>
<organism evidence="7 8">
    <name type="scientific">Eremothecium cymbalariae (strain CBS 270.75 / DBVPG 7215 / KCTC 17166 / NRRL Y-17582)</name>
    <name type="common">Yeast</name>
    <dbReference type="NCBI Taxonomy" id="931890"/>
    <lineage>
        <taxon>Eukaryota</taxon>
        <taxon>Fungi</taxon>
        <taxon>Dikarya</taxon>
        <taxon>Ascomycota</taxon>
        <taxon>Saccharomycotina</taxon>
        <taxon>Saccharomycetes</taxon>
        <taxon>Saccharomycetales</taxon>
        <taxon>Saccharomycetaceae</taxon>
        <taxon>Eremothecium</taxon>
    </lineage>
</organism>
<dbReference type="PROSITE" id="PS50294">
    <property type="entry name" value="WD_REPEATS_REGION"/>
    <property type="match status" value="1"/>
</dbReference>
<dbReference type="KEGG" id="erc:Ecym_4717"/>
<evidence type="ECO:0000256" key="5">
    <source>
        <dbReference type="SAM" id="Coils"/>
    </source>
</evidence>
<evidence type="ECO:0000256" key="2">
    <source>
        <dbReference type="ARBA" id="ARBA00022574"/>
    </source>
</evidence>
<reference evidence="8" key="1">
    <citation type="journal article" date="2012" name="G3 (Bethesda)">
        <title>Pichia sorbitophila, an interspecies yeast hybrid reveals early steps of genome resolution following polyploidization.</title>
        <authorList>
            <person name="Leh Louis V."/>
            <person name="Despons L."/>
            <person name="Friedrich A."/>
            <person name="Martin T."/>
            <person name="Durrens P."/>
            <person name="Casaregola S."/>
            <person name="Neuveglise C."/>
            <person name="Fairhead C."/>
            <person name="Marck C."/>
            <person name="Cruz J.A."/>
            <person name="Straub M.L."/>
            <person name="Kugler V."/>
            <person name="Sacerdot C."/>
            <person name="Uzunov Z."/>
            <person name="Thierry A."/>
            <person name="Weiss S."/>
            <person name="Bleykasten C."/>
            <person name="De Montigny J."/>
            <person name="Jacques N."/>
            <person name="Jung P."/>
            <person name="Lemaire M."/>
            <person name="Mallet S."/>
            <person name="Morel G."/>
            <person name="Richard G.F."/>
            <person name="Sarkar A."/>
            <person name="Savel G."/>
            <person name="Schacherer J."/>
            <person name="Seret M.L."/>
            <person name="Talla E."/>
            <person name="Samson G."/>
            <person name="Jubin C."/>
            <person name="Poulain J."/>
            <person name="Vacherie B."/>
            <person name="Barbe V."/>
            <person name="Pelletier E."/>
            <person name="Sherman D.J."/>
            <person name="Westhof E."/>
            <person name="Weissenbach J."/>
            <person name="Baret P.V."/>
            <person name="Wincker P."/>
            <person name="Gaillardin C."/>
            <person name="Dujon B."/>
            <person name="Souciet J.L."/>
        </authorList>
    </citation>
    <scope>NUCLEOTIDE SEQUENCE [LARGE SCALE GENOMIC DNA]</scope>
    <source>
        <strain evidence="8">CBS 270.75 / DBVPG 7215 / KCTC 17166 / NRRL Y-17582</strain>
    </source>
</reference>
<evidence type="ECO:0000256" key="3">
    <source>
        <dbReference type="ARBA" id="ARBA00022737"/>
    </source>
</evidence>
<dbReference type="SUPFAM" id="SSF50978">
    <property type="entry name" value="WD40 repeat-like"/>
    <property type="match status" value="1"/>
</dbReference>
<name>G8JSL5_ERECY</name>
<evidence type="ECO:0000256" key="6">
    <source>
        <dbReference type="SAM" id="MobiDB-lite"/>
    </source>
</evidence>
<dbReference type="FunFam" id="2.130.10.10:FF:002013">
    <property type="entry name" value="rRNA-processing protein"/>
    <property type="match status" value="1"/>
</dbReference>
<accession>G8JSL5</accession>
<evidence type="ECO:0000313" key="7">
    <source>
        <dbReference type="EMBL" id="AET39737.1"/>
    </source>
</evidence>
<dbReference type="RefSeq" id="XP_003646554.1">
    <property type="nucleotide sequence ID" value="XM_003646506.1"/>
</dbReference>
<dbReference type="eggNOG" id="KOG0270">
    <property type="taxonomic scope" value="Eukaryota"/>
</dbReference>
<dbReference type="GeneID" id="11472873"/>
<dbReference type="Pfam" id="PF00400">
    <property type="entry name" value="WD40"/>
    <property type="match status" value="1"/>
</dbReference>
<dbReference type="GO" id="GO:0005634">
    <property type="term" value="C:nucleus"/>
    <property type="evidence" value="ECO:0007669"/>
    <property type="project" value="TreeGrafter"/>
</dbReference>
<dbReference type="InterPro" id="IPR001680">
    <property type="entry name" value="WD40_rpt"/>
</dbReference>
<gene>
    <name evidence="7" type="ordered locus">Ecym_4717</name>
</gene>
<proteinExistence type="predicted"/>
<keyword evidence="2 4" id="KW-0853">WD repeat</keyword>
<dbReference type="PANTHER" id="PTHR14091">
    <property type="entry name" value="PERIODIC TRYPTOPHAN PROTEIN 1"/>
    <property type="match status" value="1"/>
</dbReference>
<dbReference type="Proteomes" id="UP000006790">
    <property type="component" value="Chromosome 4"/>
</dbReference>
<feature type="repeat" description="WD" evidence="4">
    <location>
        <begin position="306"/>
        <end position="348"/>
    </location>
</feature>
<evidence type="ECO:0000313" key="8">
    <source>
        <dbReference type="Proteomes" id="UP000006790"/>
    </source>
</evidence>
<dbReference type="SMART" id="SM00320">
    <property type="entry name" value="WD40"/>
    <property type="match status" value="4"/>
</dbReference>
<dbReference type="EMBL" id="CP002500">
    <property type="protein sequence ID" value="AET39737.1"/>
    <property type="molecule type" value="Genomic_DNA"/>
</dbReference>
<keyword evidence="8" id="KW-1185">Reference proteome</keyword>
<keyword evidence="1" id="KW-0597">Phosphoprotein</keyword>
<dbReference type="InterPro" id="IPR019775">
    <property type="entry name" value="WD40_repeat_CS"/>
</dbReference>
<dbReference type="AlphaFoldDB" id="G8JSL5"/>
<sequence>MKKVFNRRFDELYNTVPLVRSRKLYPHCSAMISSTSWVPRGFPSEFPEQYELDDEEMERINKLAQLNLDDAKQDLSELNEEVQVDAEAALEALPDSEELKNQLDFDDDLKHYDLEHYDDDGEVDGEDISMFPGLSREAKYHKGDEGNDPYISLPKDSDLLKEKMELQIYPTDNMILATRTEDDISYLDVYVYDDGAGFHDDSIPVEEGDEMDPDVARGLIRDSSLYVHHDLMLPAFPLCVEWINYKPSTTSENIGNFAAIGTFDPAIEIWNLDCVDKAFPDMILGEPVNGGTKISKKKKGKKQHITTHHTDAVLSLSHNKQYRVVLASTSADQTIKLWDLNQGTAVRSIASIHNGTTVSSSQWHPSDGSIILTGAYDSRVALSDVRISNDSEMSKYWSVMTGEEVECVSFVNDNEFLAGTDSGNIYSFDLRNGEKSSPLWTLKAHDSGISSMNVNSFIPNMMVSSAMGEKVIKLWKIPTDQENSTQKGPSMVLSRDFGVGNVLTTSFAPDIEVTGNIVVGGTSPGLKLWDVFTNRSVRKTFASGLKDVQTTAKEEARQLGRSSRISRKYMNNNNPDTVINVDDVAEEEEDHKGTDDGDWEDEE</sequence>
<keyword evidence="5" id="KW-0175">Coiled coil</keyword>
<dbReference type="PROSITE" id="PS00678">
    <property type="entry name" value="WD_REPEATS_1"/>
    <property type="match status" value="1"/>
</dbReference>